<keyword evidence="4" id="KW-0732">Signal</keyword>
<dbReference type="SUPFAM" id="SSF50156">
    <property type="entry name" value="PDZ domain-like"/>
    <property type="match status" value="1"/>
</dbReference>
<dbReference type="InterPro" id="IPR041517">
    <property type="entry name" value="DEGP_PDZ"/>
</dbReference>
<feature type="chain" id="PRO_5028089265" evidence="4">
    <location>
        <begin position="23"/>
        <end position="481"/>
    </location>
</feature>
<feature type="signal peptide" evidence="4">
    <location>
        <begin position="1"/>
        <end position="22"/>
    </location>
</feature>
<dbReference type="InterPro" id="IPR046449">
    <property type="entry name" value="DEGP_PDZ_sf"/>
</dbReference>
<accession>A0A6S6SQU7</accession>
<dbReference type="Gene3D" id="2.30.42.10">
    <property type="match status" value="1"/>
</dbReference>
<dbReference type="GO" id="GO:0006508">
    <property type="term" value="P:proteolysis"/>
    <property type="evidence" value="ECO:0007669"/>
    <property type="project" value="UniProtKB-KW"/>
</dbReference>
<protein>
    <submittedName>
        <fullName evidence="6">Serine protease identified by sequence similarity putative ORF located using Blastx/Glimmer</fullName>
    </submittedName>
</protein>
<dbReference type="InterPro" id="IPR036034">
    <property type="entry name" value="PDZ_sf"/>
</dbReference>
<organism evidence="6">
    <name type="scientific">uncultured Sulfurovum sp</name>
    <dbReference type="NCBI Taxonomy" id="269237"/>
    <lineage>
        <taxon>Bacteria</taxon>
        <taxon>Pseudomonadati</taxon>
        <taxon>Campylobacterota</taxon>
        <taxon>Epsilonproteobacteria</taxon>
        <taxon>Campylobacterales</taxon>
        <taxon>Sulfurovaceae</taxon>
        <taxon>Sulfurovum</taxon>
        <taxon>environmental samples</taxon>
    </lineage>
</organism>
<dbReference type="InterPro" id="IPR043504">
    <property type="entry name" value="Peptidase_S1_PA_chymotrypsin"/>
</dbReference>
<dbReference type="PANTHER" id="PTHR45980:SF9">
    <property type="entry name" value="PROTEASE DO-LIKE 10, MITOCHONDRIAL-RELATED"/>
    <property type="match status" value="1"/>
</dbReference>
<dbReference type="AlphaFoldDB" id="A0A6S6SQU7"/>
<proteinExistence type="predicted"/>
<gene>
    <name evidence="6" type="ORF">HELGO_WM14614</name>
</gene>
<evidence type="ECO:0000256" key="3">
    <source>
        <dbReference type="ARBA" id="ARBA00022825"/>
    </source>
</evidence>
<evidence type="ECO:0000256" key="1">
    <source>
        <dbReference type="ARBA" id="ARBA00022670"/>
    </source>
</evidence>
<dbReference type="PANTHER" id="PTHR45980">
    <property type="match status" value="1"/>
</dbReference>
<dbReference type="SUPFAM" id="SSF50494">
    <property type="entry name" value="Trypsin-like serine proteases"/>
    <property type="match status" value="1"/>
</dbReference>
<dbReference type="InterPro" id="IPR009003">
    <property type="entry name" value="Peptidase_S1_PA"/>
</dbReference>
<dbReference type="Gene3D" id="3.20.190.20">
    <property type="match status" value="1"/>
</dbReference>
<feature type="domain" description="Protease Do-like PDZ" evidence="5">
    <location>
        <begin position="346"/>
        <end position="480"/>
    </location>
</feature>
<evidence type="ECO:0000256" key="2">
    <source>
        <dbReference type="ARBA" id="ARBA00022801"/>
    </source>
</evidence>
<dbReference type="Pfam" id="PF17815">
    <property type="entry name" value="PDZ_3"/>
    <property type="match status" value="1"/>
</dbReference>
<evidence type="ECO:0000256" key="4">
    <source>
        <dbReference type="SAM" id="SignalP"/>
    </source>
</evidence>
<keyword evidence="3" id="KW-0720">Serine protease</keyword>
<keyword evidence="2" id="KW-0378">Hydrolase</keyword>
<dbReference type="Gene3D" id="2.40.10.10">
    <property type="entry name" value="Trypsin-like serine proteases"/>
    <property type="match status" value="2"/>
</dbReference>
<dbReference type="PRINTS" id="PR00834">
    <property type="entry name" value="PROTEASES2C"/>
</dbReference>
<sequence>MKNIFKLLALLSLILSFLNATTTPPSIDASIVKIYTVSKATNYLEPWNSSVERSSGSGSIISGNRILTNAHVVANETFIEVKKYGDTKRYQAKVLEVSHDTDLALLEVENKAFFKDTAPLTFGDLPKMQDKVTVYGYPMGGHTISVSTGIVSRIEHNRYAHSGKRFLAIQIDAAINPGNSGGPTISNGKIVGVVMQGITFSQNIGYMVPVDIIQHFLKDVADGKRDGFPKLGIMTDKIENPSLKEYYKLAEDTGGILVVDIVHNSILKDVLEKEDIITAIDGHKIESDGTVEFRKNQYTHFKYFIDLHQYGDEVSLEVFRAGKKICLKATLPKTSSQEKSTYSKLEYDKMPTYFMLGGYVFSPITQNLLTASGNPVLGLRYLATKFPTKEKQELVVLLKVLASSHTRGDYGISMWHIEKINGKTFKNFKEFYKLLNETKEKFVVLEDEDGAKVVINKEEALASENELLKRYSIKANKSDDL</sequence>
<dbReference type="GO" id="GO:0004252">
    <property type="term" value="F:serine-type endopeptidase activity"/>
    <property type="evidence" value="ECO:0007669"/>
    <property type="project" value="InterPro"/>
</dbReference>
<evidence type="ECO:0000313" key="6">
    <source>
        <dbReference type="EMBL" id="CAA6809581.1"/>
    </source>
</evidence>
<dbReference type="InterPro" id="IPR001940">
    <property type="entry name" value="Peptidase_S1C"/>
</dbReference>
<name>A0A6S6SQU7_9BACT</name>
<evidence type="ECO:0000259" key="5">
    <source>
        <dbReference type="Pfam" id="PF17815"/>
    </source>
</evidence>
<keyword evidence="1 6" id="KW-0645">Protease</keyword>
<dbReference type="EMBL" id="CACVAZ010000061">
    <property type="protein sequence ID" value="CAA6809581.1"/>
    <property type="molecule type" value="Genomic_DNA"/>
</dbReference>
<dbReference type="Pfam" id="PF13365">
    <property type="entry name" value="Trypsin_2"/>
    <property type="match status" value="1"/>
</dbReference>
<reference evidence="6" key="1">
    <citation type="submission" date="2020-01" db="EMBL/GenBank/DDBJ databases">
        <authorList>
            <person name="Meier V. D."/>
            <person name="Meier V D."/>
        </authorList>
    </citation>
    <scope>NUCLEOTIDE SEQUENCE</scope>
    <source>
        <strain evidence="6">HLG_WM_MAG_02</strain>
    </source>
</reference>